<name>A0A2I9D8U7_9DEIO</name>
<dbReference type="AlphaFoldDB" id="A0A2I9D8U7"/>
<sequence>MTKSEWSDQIQDMELIQRLSDISPLLREACEELIEAIENPSNFTFYDLARRTDNLLGYHAHISKMLHAAIAGEALLGEPAFTIHSDTKD</sequence>
<dbReference type="EMBL" id="BFAG01000011">
    <property type="protein sequence ID" value="GBF07000.1"/>
    <property type="molecule type" value="Genomic_DNA"/>
</dbReference>
<evidence type="ECO:0000313" key="2">
    <source>
        <dbReference type="Proteomes" id="UP000236569"/>
    </source>
</evidence>
<evidence type="ECO:0000313" key="1">
    <source>
        <dbReference type="EMBL" id="GBF07000.1"/>
    </source>
</evidence>
<dbReference type="Proteomes" id="UP000236569">
    <property type="component" value="Unassembled WGS sequence"/>
</dbReference>
<protein>
    <submittedName>
        <fullName evidence="1">Uncharacterized protein</fullName>
    </submittedName>
</protein>
<gene>
    <name evidence="1" type="ORF">DAERI_110182</name>
</gene>
<organism evidence="1 2">
    <name type="scientific">Deinococcus aerius</name>
    <dbReference type="NCBI Taxonomy" id="200253"/>
    <lineage>
        <taxon>Bacteria</taxon>
        <taxon>Thermotogati</taxon>
        <taxon>Deinococcota</taxon>
        <taxon>Deinococci</taxon>
        <taxon>Deinococcales</taxon>
        <taxon>Deinococcaceae</taxon>
        <taxon>Deinococcus</taxon>
    </lineage>
</organism>
<reference evidence="2" key="1">
    <citation type="submission" date="2018-01" db="EMBL/GenBank/DDBJ databases">
        <title>Draft Genome Sequence of the Radioresistant Bacterium Deinococcus aerius TR0125, Isolated from the Higher Atmosphere above Japan.</title>
        <authorList>
            <person name="Satoh K."/>
            <person name="Arai H."/>
            <person name="Sanzen T."/>
            <person name="Kawaguchi Y."/>
            <person name="Hayashi H."/>
            <person name="Yokobori S."/>
            <person name="Yamagishi A."/>
            <person name="Oono Y."/>
            <person name="Narumi I."/>
        </authorList>
    </citation>
    <scope>NUCLEOTIDE SEQUENCE [LARGE SCALE GENOMIC DNA]</scope>
    <source>
        <strain evidence="2">TR0125</strain>
    </source>
</reference>
<accession>A0A2I9D8U7</accession>
<comment type="caution">
    <text evidence="1">The sequence shown here is derived from an EMBL/GenBank/DDBJ whole genome shotgun (WGS) entry which is preliminary data.</text>
</comment>
<keyword evidence="2" id="KW-1185">Reference proteome</keyword>
<proteinExistence type="predicted"/>